<accession>A0A5J5BIX1</accession>
<dbReference type="GO" id="GO:0004650">
    <property type="term" value="F:polygalacturonase activity"/>
    <property type="evidence" value="ECO:0007669"/>
    <property type="project" value="InterPro"/>
</dbReference>
<evidence type="ECO:0000256" key="8">
    <source>
        <dbReference type="PROSITE-ProRule" id="PRU10052"/>
    </source>
</evidence>
<organism evidence="11 12">
    <name type="scientific">Nyssa sinensis</name>
    <dbReference type="NCBI Taxonomy" id="561372"/>
    <lineage>
        <taxon>Eukaryota</taxon>
        <taxon>Viridiplantae</taxon>
        <taxon>Streptophyta</taxon>
        <taxon>Embryophyta</taxon>
        <taxon>Tracheophyta</taxon>
        <taxon>Spermatophyta</taxon>
        <taxon>Magnoliopsida</taxon>
        <taxon>eudicotyledons</taxon>
        <taxon>Gunneridae</taxon>
        <taxon>Pentapetalae</taxon>
        <taxon>asterids</taxon>
        <taxon>Cornales</taxon>
        <taxon>Nyssaceae</taxon>
        <taxon>Nyssa</taxon>
    </lineage>
</organism>
<sequence length="401" mass="42673">MTLPWIEIKVVFLLGIALLSYRVEGARRGLVGADATVFDVTTYGAKPDGKTNNAMMFIRAWNAACQSTGPAKLVIPPGNFMAGEVFFHGPCKCSDPITVEVLGTVLGHTDLSEYTSGLWIGFNKIDGLVVTGTGTFNGQGEASWKFNDRTHKTLLPISLKFQFVQNALVEKINLVNSKGFHMTVTSCNNFKLEGLDITAPGNSPNTDGIHISRSDLVNVTNSVIGTGDDCISMGEGNSNIRVSGITCGPGHGISVGSLGHPLDKDVKGIRVTNCTLKGTTNGARIKTLEKSNQMKASNIIFEDITMTDVKNPIIIDQHYNSKNKQGSSKVKISDIHFRNIRGSSISDVAVSLDCSNANPCEGVELVDIDLTYSGTCSCSLSAACSNAKAIFTGKQSPVACA</sequence>
<feature type="active site" evidence="8">
    <location>
        <position position="251"/>
    </location>
</feature>
<dbReference type="OrthoDB" id="187139at2759"/>
<feature type="signal peptide" evidence="10">
    <location>
        <begin position="1"/>
        <end position="25"/>
    </location>
</feature>
<keyword evidence="3" id="KW-0134">Cell wall</keyword>
<dbReference type="SUPFAM" id="SSF51126">
    <property type="entry name" value="Pectin lyase-like"/>
    <property type="match status" value="1"/>
</dbReference>
<keyword evidence="7" id="KW-0961">Cell wall biogenesis/degradation</keyword>
<gene>
    <name evidence="11" type="ORF">F0562_021432</name>
</gene>
<dbReference type="FunFam" id="2.160.20.10:FF:000004">
    <property type="entry name" value="Pectin lyase-like superfamily protein"/>
    <property type="match status" value="1"/>
</dbReference>
<protein>
    <recommendedName>
        <fullName evidence="13">Polygalacturonase</fullName>
    </recommendedName>
</protein>
<dbReference type="InterPro" id="IPR006626">
    <property type="entry name" value="PbH1"/>
</dbReference>
<evidence type="ECO:0000256" key="10">
    <source>
        <dbReference type="SAM" id="SignalP"/>
    </source>
</evidence>
<evidence type="ECO:0000256" key="7">
    <source>
        <dbReference type="ARBA" id="ARBA00023316"/>
    </source>
</evidence>
<evidence type="ECO:0008006" key="13">
    <source>
        <dbReference type="Google" id="ProtNLM"/>
    </source>
</evidence>
<dbReference type="SMART" id="SM00710">
    <property type="entry name" value="PbH1"/>
    <property type="match status" value="6"/>
</dbReference>
<evidence type="ECO:0000256" key="9">
    <source>
        <dbReference type="RuleBase" id="RU361169"/>
    </source>
</evidence>
<keyword evidence="12" id="KW-1185">Reference proteome</keyword>
<dbReference type="InterPro" id="IPR012334">
    <property type="entry name" value="Pectin_lyas_fold"/>
</dbReference>
<feature type="chain" id="PRO_5023886678" description="Polygalacturonase" evidence="10">
    <location>
        <begin position="26"/>
        <end position="401"/>
    </location>
</feature>
<proteinExistence type="inferred from homology"/>
<dbReference type="Pfam" id="PF00295">
    <property type="entry name" value="Glyco_hydro_28"/>
    <property type="match status" value="1"/>
</dbReference>
<dbReference type="InterPro" id="IPR011050">
    <property type="entry name" value="Pectin_lyase_fold/virulence"/>
</dbReference>
<keyword evidence="4" id="KW-0964">Secreted</keyword>
<evidence type="ECO:0000313" key="11">
    <source>
        <dbReference type="EMBL" id="KAA8543073.1"/>
    </source>
</evidence>
<dbReference type="InterPro" id="IPR000743">
    <property type="entry name" value="Glyco_hydro_28"/>
</dbReference>
<evidence type="ECO:0000256" key="2">
    <source>
        <dbReference type="ARBA" id="ARBA00008834"/>
    </source>
</evidence>
<keyword evidence="10" id="KW-0732">Signal</keyword>
<dbReference type="AlphaFoldDB" id="A0A5J5BIX1"/>
<evidence type="ECO:0000256" key="1">
    <source>
        <dbReference type="ARBA" id="ARBA00004191"/>
    </source>
</evidence>
<dbReference type="GO" id="GO:0071555">
    <property type="term" value="P:cell wall organization"/>
    <property type="evidence" value="ECO:0007669"/>
    <property type="project" value="UniProtKB-KW"/>
</dbReference>
<name>A0A5J5BIX1_9ASTE</name>
<dbReference type="EMBL" id="CM018034">
    <property type="protein sequence ID" value="KAA8543073.1"/>
    <property type="molecule type" value="Genomic_DNA"/>
</dbReference>
<comment type="similarity">
    <text evidence="2 9">Belongs to the glycosyl hydrolase 28 family.</text>
</comment>
<evidence type="ECO:0000256" key="4">
    <source>
        <dbReference type="ARBA" id="ARBA00022525"/>
    </source>
</evidence>
<evidence type="ECO:0000256" key="3">
    <source>
        <dbReference type="ARBA" id="ARBA00022512"/>
    </source>
</evidence>
<dbReference type="Proteomes" id="UP000325577">
    <property type="component" value="Linkage Group LG11"/>
</dbReference>
<dbReference type="PANTHER" id="PTHR31375">
    <property type="match status" value="1"/>
</dbReference>
<dbReference type="PROSITE" id="PS00502">
    <property type="entry name" value="POLYGALACTURONASE"/>
    <property type="match status" value="1"/>
</dbReference>
<evidence type="ECO:0000256" key="5">
    <source>
        <dbReference type="ARBA" id="ARBA00022801"/>
    </source>
</evidence>
<comment type="subcellular location">
    <subcellularLocation>
        <location evidence="1">Secreted</location>
        <location evidence="1">Cell wall</location>
    </subcellularLocation>
</comment>
<reference evidence="11 12" key="1">
    <citation type="submission" date="2019-09" db="EMBL/GenBank/DDBJ databases">
        <title>A chromosome-level genome assembly of the Chinese tupelo Nyssa sinensis.</title>
        <authorList>
            <person name="Yang X."/>
            <person name="Kang M."/>
            <person name="Yang Y."/>
            <person name="Xiong H."/>
            <person name="Wang M."/>
            <person name="Zhang Z."/>
            <person name="Wang Z."/>
            <person name="Wu H."/>
            <person name="Ma T."/>
            <person name="Liu J."/>
            <person name="Xi Z."/>
        </authorList>
    </citation>
    <scope>NUCLEOTIDE SEQUENCE [LARGE SCALE GENOMIC DNA]</scope>
    <source>
        <strain evidence="11">J267</strain>
        <tissue evidence="11">Leaf</tissue>
    </source>
</reference>
<keyword evidence="6 9" id="KW-0326">Glycosidase</keyword>
<keyword evidence="5 9" id="KW-0378">Hydrolase</keyword>
<dbReference type="Gene3D" id="2.160.20.10">
    <property type="entry name" value="Single-stranded right-handed beta-helix, Pectin lyase-like"/>
    <property type="match status" value="1"/>
</dbReference>
<dbReference type="GO" id="GO:0005975">
    <property type="term" value="P:carbohydrate metabolic process"/>
    <property type="evidence" value="ECO:0007669"/>
    <property type="project" value="InterPro"/>
</dbReference>
<evidence type="ECO:0000256" key="6">
    <source>
        <dbReference type="ARBA" id="ARBA00023295"/>
    </source>
</evidence>
<evidence type="ECO:0000313" key="12">
    <source>
        <dbReference type="Proteomes" id="UP000325577"/>
    </source>
</evidence>